<feature type="region of interest" description="Disordered" evidence="2">
    <location>
        <begin position="166"/>
        <end position="191"/>
    </location>
</feature>
<feature type="region of interest" description="Disordered" evidence="2">
    <location>
        <begin position="453"/>
        <end position="499"/>
    </location>
</feature>
<feature type="coiled-coil region" evidence="1">
    <location>
        <begin position="384"/>
        <end position="426"/>
    </location>
</feature>
<dbReference type="OrthoDB" id="425138at2759"/>
<keyword evidence="1" id="KW-0175">Coiled coil</keyword>
<evidence type="ECO:0000313" key="5">
    <source>
        <dbReference type="EMBL" id="CAL4787533.1"/>
    </source>
</evidence>
<protein>
    <submittedName>
        <fullName evidence="5">Mitochondrial splicing suppressor 51-like C-terminal domain-containing protein</fullName>
    </submittedName>
</protein>
<name>A0A9P1G5E0_9DINO</name>
<dbReference type="AlphaFoldDB" id="A0A9P1G5E0"/>
<keyword evidence="6" id="KW-1185">Reference proteome</keyword>
<feature type="non-terminal residue" evidence="3">
    <location>
        <position position="499"/>
    </location>
</feature>
<dbReference type="EMBL" id="CAMXCT010002753">
    <property type="protein sequence ID" value="CAI4000221.1"/>
    <property type="molecule type" value="Genomic_DNA"/>
</dbReference>
<organism evidence="3">
    <name type="scientific">Cladocopium goreaui</name>
    <dbReference type="NCBI Taxonomy" id="2562237"/>
    <lineage>
        <taxon>Eukaryota</taxon>
        <taxon>Sar</taxon>
        <taxon>Alveolata</taxon>
        <taxon>Dinophyceae</taxon>
        <taxon>Suessiales</taxon>
        <taxon>Symbiodiniaceae</taxon>
        <taxon>Cladocopium</taxon>
    </lineage>
</organism>
<evidence type="ECO:0000256" key="2">
    <source>
        <dbReference type="SAM" id="MobiDB-lite"/>
    </source>
</evidence>
<reference evidence="3" key="1">
    <citation type="submission" date="2022-10" db="EMBL/GenBank/DDBJ databases">
        <authorList>
            <person name="Chen Y."/>
            <person name="Dougan E. K."/>
            <person name="Chan C."/>
            <person name="Rhodes N."/>
            <person name="Thang M."/>
        </authorList>
    </citation>
    <scope>NUCLEOTIDE SEQUENCE</scope>
</reference>
<feature type="region of interest" description="Disordered" evidence="2">
    <location>
        <begin position="305"/>
        <end position="326"/>
    </location>
</feature>
<proteinExistence type="predicted"/>
<feature type="compositionally biased region" description="Basic and acidic residues" evidence="2">
    <location>
        <begin position="169"/>
        <end position="191"/>
    </location>
</feature>
<feature type="region of interest" description="Disordered" evidence="2">
    <location>
        <begin position="90"/>
        <end position="121"/>
    </location>
</feature>
<evidence type="ECO:0000256" key="1">
    <source>
        <dbReference type="SAM" id="Coils"/>
    </source>
</evidence>
<evidence type="ECO:0000313" key="4">
    <source>
        <dbReference type="EMBL" id="CAL1153596.1"/>
    </source>
</evidence>
<feature type="compositionally biased region" description="Acidic residues" evidence="2">
    <location>
        <begin position="307"/>
        <end position="326"/>
    </location>
</feature>
<dbReference type="Proteomes" id="UP001152797">
    <property type="component" value="Unassembled WGS sequence"/>
</dbReference>
<comment type="caution">
    <text evidence="3">The sequence shown here is derived from an EMBL/GenBank/DDBJ whole genome shotgun (WGS) entry which is preliminary data.</text>
</comment>
<sequence length="499" mass="55093">CPIFDPDLCHGLHLSSLVDMESWEFPTELDEFLEFCVEEHNGDFDEISREFLEVASGLDEQLAGRAEEAFSAPSLRQRYLQLHPEADGAAGAAGAVAPPSVTATELTEADHEESNDAADAADADVADWKHAQNEDAPSQFSVLTDSLQDRVRRIYNNVQLRLPSAFRDAGSDSEHSADAVSGRHSEASEDGDLKDAAVRLFGSANLGHVVADLSHGAPVKSPDKSQDRDPSGLIARALRGEDESSEDSAVDDFRAMRKAVKESSQQVATDPKKPLVRKLRQAMPAKPKPKPEPKATGFVRLELVESTSEEEDGKNEVSSEDEEISLEQDSHLRVLHRLESSAPTGECPWDVWLQATRSWPQLKTKLNSPDFCRQNGDLCVNFDVELLKKLIQEEKAARAAARQARIDDQENQKNRVNEYIEEAERRREMIKGRIGGFLLAPRSEKLEETLRRSAMSAKAEENSFNPPPRPSTFARLRPSTNGSHGQVGQVDAMNAVKVN</sequence>
<gene>
    <name evidence="3" type="ORF">C1SCF055_LOCUS26355</name>
</gene>
<dbReference type="EMBL" id="CAMXCT020002753">
    <property type="protein sequence ID" value="CAL1153596.1"/>
    <property type="molecule type" value="Genomic_DNA"/>
</dbReference>
<reference evidence="4" key="2">
    <citation type="submission" date="2024-04" db="EMBL/GenBank/DDBJ databases">
        <authorList>
            <person name="Chen Y."/>
            <person name="Shah S."/>
            <person name="Dougan E. K."/>
            <person name="Thang M."/>
            <person name="Chan C."/>
        </authorList>
    </citation>
    <scope>NUCLEOTIDE SEQUENCE [LARGE SCALE GENOMIC DNA]</scope>
</reference>
<accession>A0A9P1G5E0</accession>
<dbReference type="EMBL" id="CAMXCT030002753">
    <property type="protein sequence ID" value="CAL4787533.1"/>
    <property type="molecule type" value="Genomic_DNA"/>
</dbReference>
<evidence type="ECO:0000313" key="3">
    <source>
        <dbReference type="EMBL" id="CAI4000221.1"/>
    </source>
</evidence>
<evidence type="ECO:0000313" key="6">
    <source>
        <dbReference type="Proteomes" id="UP001152797"/>
    </source>
</evidence>